<feature type="DNA-binding region" description="H-T-H motif" evidence="4">
    <location>
        <begin position="32"/>
        <end position="51"/>
    </location>
</feature>
<dbReference type="InterPro" id="IPR023772">
    <property type="entry name" value="DNA-bd_HTH_TetR-type_CS"/>
</dbReference>
<dbReference type="Proteomes" id="UP000671914">
    <property type="component" value="Chromosome"/>
</dbReference>
<dbReference type="AlphaFoldDB" id="A0A975FNJ1"/>
<feature type="domain" description="HTH tetR-type" evidence="5">
    <location>
        <begin position="9"/>
        <end position="69"/>
    </location>
</feature>
<keyword evidence="7" id="KW-1185">Reference proteome</keyword>
<dbReference type="PROSITE" id="PS01081">
    <property type="entry name" value="HTH_TETR_1"/>
    <property type="match status" value="1"/>
</dbReference>
<dbReference type="Gene3D" id="1.10.10.60">
    <property type="entry name" value="Homeodomain-like"/>
    <property type="match status" value="1"/>
</dbReference>
<keyword evidence="1" id="KW-0805">Transcription regulation</keyword>
<gene>
    <name evidence="6" type="ORF">G127AT_04075</name>
</gene>
<dbReference type="EMBL" id="CP071696">
    <property type="protein sequence ID" value="QTX05409.1"/>
    <property type="molecule type" value="Genomic_DNA"/>
</dbReference>
<proteinExistence type="predicted"/>
<evidence type="ECO:0000256" key="4">
    <source>
        <dbReference type="PROSITE-ProRule" id="PRU00335"/>
    </source>
</evidence>
<dbReference type="PANTHER" id="PTHR30055">
    <property type="entry name" value="HTH-TYPE TRANSCRIPTIONAL REGULATOR RUTR"/>
    <property type="match status" value="1"/>
</dbReference>
<evidence type="ECO:0000256" key="3">
    <source>
        <dbReference type="ARBA" id="ARBA00023163"/>
    </source>
</evidence>
<dbReference type="RefSeq" id="WP_210900184.1">
    <property type="nucleotide sequence ID" value="NZ_CP071696.1"/>
</dbReference>
<accession>A0A975FNJ1</accession>
<dbReference type="Pfam" id="PF00440">
    <property type="entry name" value="TetR_N"/>
    <property type="match status" value="1"/>
</dbReference>
<dbReference type="PANTHER" id="PTHR30055:SF238">
    <property type="entry name" value="MYCOFACTOCIN BIOSYNTHESIS TRANSCRIPTIONAL REGULATOR MFTR-RELATED"/>
    <property type="match status" value="1"/>
</dbReference>
<evidence type="ECO:0000256" key="1">
    <source>
        <dbReference type="ARBA" id="ARBA00023015"/>
    </source>
</evidence>
<dbReference type="InterPro" id="IPR041347">
    <property type="entry name" value="MftR_C"/>
</dbReference>
<organism evidence="6 7">
    <name type="scientific">Agromyces archimandritae</name>
    <dbReference type="NCBI Taxonomy" id="2781962"/>
    <lineage>
        <taxon>Bacteria</taxon>
        <taxon>Bacillati</taxon>
        <taxon>Actinomycetota</taxon>
        <taxon>Actinomycetes</taxon>
        <taxon>Micrococcales</taxon>
        <taxon>Microbacteriaceae</taxon>
        <taxon>Agromyces</taxon>
    </lineage>
</organism>
<dbReference type="Gene3D" id="1.10.357.10">
    <property type="entry name" value="Tetracycline Repressor, domain 2"/>
    <property type="match status" value="1"/>
</dbReference>
<dbReference type="PROSITE" id="PS50977">
    <property type="entry name" value="HTH_TETR_2"/>
    <property type="match status" value="1"/>
</dbReference>
<evidence type="ECO:0000313" key="7">
    <source>
        <dbReference type="Proteomes" id="UP000671914"/>
    </source>
</evidence>
<dbReference type="GO" id="GO:0003700">
    <property type="term" value="F:DNA-binding transcription factor activity"/>
    <property type="evidence" value="ECO:0007669"/>
    <property type="project" value="TreeGrafter"/>
</dbReference>
<keyword evidence="3" id="KW-0804">Transcription</keyword>
<dbReference type="InterPro" id="IPR050109">
    <property type="entry name" value="HTH-type_TetR-like_transc_reg"/>
</dbReference>
<name>A0A975FNJ1_9MICO</name>
<evidence type="ECO:0000313" key="6">
    <source>
        <dbReference type="EMBL" id="QTX05409.1"/>
    </source>
</evidence>
<dbReference type="GO" id="GO:0000976">
    <property type="term" value="F:transcription cis-regulatory region binding"/>
    <property type="evidence" value="ECO:0007669"/>
    <property type="project" value="TreeGrafter"/>
</dbReference>
<dbReference type="Pfam" id="PF17754">
    <property type="entry name" value="TetR_C_14"/>
    <property type="match status" value="1"/>
</dbReference>
<dbReference type="InterPro" id="IPR001647">
    <property type="entry name" value="HTH_TetR"/>
</dbReference>
<dbReference type="InterPro" id="IPR009057">
    <property type="entry name" value="Homeodomain-like_sf"/>
</dbReference>
<reference evidence="6" key="1">
    <citation type="submission" date="2021-03" db="EMBL/GenBank/DDBJ databases">
        <title>Agromyces archimandritus sp. nov., isolated from the cockroach Archimandrita tessellata.</title>
        <authorList>
            <person name="Guzman J."/>
            <person name="Ortuzar M."/>
            <person name="Poehlein A."/>
            <person name="Daniel R."/>
            <person name="Trujillo M."/>
            <person name="Vilcinskas A."/>
        </authorList>
    </citation>
    <scope>NUCLEOTIDE SEQUENCE</scope>
    <source>
        <strain evidence="6">G127AT</strain>
    </source>
</reference>
<dbReference type="KEGG" id="aarc:G127AT_04075"/>
<sequence length="193" mass="21104">MARTGRPPIADVGTVRAAALETVIREGYGNVTMSRIADEVGLSLRTLHRYFPTKADLVWGSIESSFDIVREALSDADERTPLVDAVATAMSIAFDRGVDELETSRQRLRLIATTPELQAIRSDAFERWRTELVAFIARRLDVPESTTGPRAAAAALQAAMMEGLARWAVDDDPRPPSIAVTEALEGLRALAER</sequence>
<dbReference type="SUPFAM" id="SSF46689">
    <property type="entry name" value="Homeodomain-like"/>
    <property type="match status" value="1"/>
</dbReference>
<evidence type="ECO:0000256" key="2">
    <source>
        <dbReference type="ARBA" id="ARBA00023125"/>
    </source>
</evidence>
<protein>
    <submittedName>
        <fullName evidence="6">TetR family transcriptional regulator</fullName>
    </submittedName>
</protein>
<keyword evidence="2 4" id="KW-0238">DNA-binding</keyword>
<evidence type="ECO:0000259" key="5">
    <source>
        <dbReference type="PROSITE" id="PS50977"/>
    </source>
</evidence>